<sequence length="282" mass="32659">MLRPGEDLLQVEERLWLLSAPTGQGIYDFAFDRFFACRRPYVLPESMEVVARVGVWNDYAERYRELAAAGIRLVHTPEQHLLATELPHWYPKLTDLTPRSVWFDERPDAETVERLLGWPVFVKGERQTSRHRKSLSIIEGPEQFRQAMAAYAKDPILHWQRVVCRELRPLRRVEEGAPDRIPSSFEFRTFWWKGELVGWGPYWWQGTPYTLTPEARHEALGLGREVARRLDVPFLVVDVAQEVSGRWIVIECNDGQESGYAGISPFALWRAILDAERETGAA</sequence>
<evidence type="ECO:0000259" key="1">
    <source>
        <dbReference type="Pfam" id="PF14243"/>
    </source>
</evidence>
<dbReference type="Proteomes" id="UP000198717">
    <property type="component" value="Unassembled WGS sequence"/>
</dbReference>
<dbReference type="EMBL" id="FNAJ01000010">
    <property type="protein sequence ID" value="SDE72330.1"/>
    <property type="molecule type" value="Genomic_DNA"/>
</dbReference>
<accession>A0A511HJY6</accession>
<dbReference type="SUPFAM" id="SSF56059">
    <property type="entry name" value="Glutathione synthetase ATP-binding domain-like"/>
    <property type="match status" value="1"/>
</dbReference>
<evidence type="ECO:0000313" key="3">
    <source>
        <dbReference type="EMBL" id="SDE72330.1"/>
    </source>
</evidence>
<evidence type="ECO:0000313" key="2">
    <source>
        <dbReference type="EMBL" id="GEL73694.1"/>
    </source>
</evidence>
<feature type="domain" description="ATP-grasp" evidence="1">
    <location>
        <begin position="143"/>
        <end position="272"/>
    </location>
</feature>
<protein>
    <recommendedName>
        <fullName evidence="1">ATP-grasp domain-containing protein</fullName>
    </recommendedName>
</protein>
<reference evidence="3 4" key="1">
    <citation type="submission" date="2016-10" db="EMBL/GenBank/DDBJ databases">
        <authorList>
            <person name="Varghese N."/>
            <person name="Submissions S."/>
        </authorList>
    </citation>
    <scope>NUCLEOTIDE SEQUENCE [LARGE SCALE GENOMIC DNA]</scope>
    <source>
        <strain evidence="3 4">DSM 2260</strain>
    </source>
</reference>
<organism evidence="2 5">
    <name type="scientific">Myxococcus virescens</name>
    <dbReference type="NCBI Taxonomy" id="83456"/>
    <lineage>
        <taxon>Bacteria</taxon>
        <taxon>Pseudomonadati</taxon>
        <taxon>Myxococcota</taxon>
        <taxon>Myxococcia</taxon>
        <taxon>Myxococcales</taxon>
        <taxon>Cystobacterineae</taxon>
        <taxon>Myxococcaceae</taxon>
        <taxon>Myxococcus</taxon>
    </lineage>
</organism>
<dbReference type="Pfam" id="PF14243">
    <property type="entry name" value="R2K_3"/>
    <property type="match status" value="1"/>
</dbReference>
<dbReference type="AlphaFoldDB" id="A0A511HJY6"/>
<proteinExistence type="predicted"/>
<dbReference type="Proteomes" id="UP000321224">
    <property type="component" value="Unassembled WGS sequence"/>
</dbReference>
<name>A0A511HJY6_9BACT</name>
<dbReference type="InterPro" id="IPR025643">
    <property type="entry name" value="R2K_3"/>
</dbReference>
<evidence type="ECO:0000313" key="4">
    <source>
        <dbReference type="Proteomes" id="UP000198717"/>
    </source>
</evidence>
<evidence type="ECO:0000313" key="5">
    <source>
        <dbReference type="Proteomes" id="UP000321224"/>
    </source>
</evidence>
<dbReference type="RefSeq" id="WP_090492311.1">
    <property type="nucleotide sequence ID" value="NZ_BJVY01000037.1"/>
</dbReference>
<keyword evidence="4" id="KW-1185">Reference proteome</keyword>
<dbReference type="EMBL" id="BJVY01000037">
    <property type="protein sequence ID" value="GEL73694.1"/>
    <property type="molecule type" value="Genomic_DNA"/>
</dbReference>
<gene>
    <name evidence="2" type="ORF">MVI01_54780</name>
    <name evidence="3" type="ORF">SAMN04488504_110188</name>
</gene>
<reference evidence="2 5" key="2">
    <citation type="submission" date="2019-07" db="EMBL/GenBank/DDBJ databases">
        <title>Whole genome shotgun sequence of Myxococcus virescens NBRC 100334.</title>
        <authorList>
            <person name="Hosoyama A."/>
            <person name="Uohara A."/>
            <person name="Ohji S."/>
            <person name="Ichikawa N."/>
        </authorList>
    </citation>
    <scope>NUCLEOTIDE SEQUENCE [LARGE SCALE GENOMIC DNA]</scope>
    <source>
        <strain evidence="2 5">NBRC 100334</strain>
    </source>
</reference>
<comment type="caution">
    <text evidence="2">The sequence shown here is derived from an EMBL/GenBank/DDBJ whole genome shotgun (WGS) entry which is preliminary data.</text>
</comment>